<accession>A0A5N3QZL8</accession>
<organism evidence="1 2">
    <name type="scientific">Vibrio fortis</name>
    <dbReference type="NCBI Taxonomy" id="212667"/>
    <lineage>
        <taxon>Bacteria</taxon>
        <taxon>Pseudomonadati</taxon>
        <taxon>Pseudomonadota</taxon>
        <taxon>Gammaproteobacteria</taxon>
        <taxon>Vibrionales</taxon>
        <taxon>Vibrionaceae</taxon>
        <taxon>Vibrio</taxon>
    </lineage>
</organism>
<reference evidence="1 2" key="1">
    <citation type="submission" date="2019-09" db="EMBL/GenBank/DDBJ databases">
        <title>Whole genome sequence of Vibrio fortis.</title>
        <authorList>
            <person name="Das S.K."/>
        </authorList>
    </citation>
    <scope>NUCLEOTIDE SEQUENCE [LARGE SCALE GENOMIC DNA]</scope>
    <source>
        <strain evidence="1 2">AN60</strain>
    </source>
</reference>
<dbReference type="Proteomes" id="UP000326789">
    <property type="component" value="Unassembled WGS sequence"/>
</dbReference>
<dbReference type="Pfam" id="PF07369">
    <property type="entry name" value="DUF1488"/>
    <property type="match status" value="1"/>
</dbReference>
<proteinExistence type="predicted"/>
<dbReference type="RefSeq" id="WP_150870664.1">
    <property type="nucleotide sequence ID" value="NZ_VWSE01000007.1"/>
</dbReference>
<dbReference type="Gene3D" id="3.30.160.140">
    <property type="entry name" value="Shew3726-like"/>
    <property type="match status" value="1"/>
</dbReference>
<evidence type="ECO:0000313" key="1">
    <source>
        <dbReference type="EMBL" id="KAB0287648.1"/>
    </source>
</evidence>
<dbReference type="InterPro" id="IPR009962">
    <property type="entry name" value="DUF1488"/>
</dbReference>
<dbReference type="InterPro" id="IPR036692">
    <property type="entry name" value="Shew3726-like_sf"/>
</dbReference>
<dbReference type="AlphaFoldDB" id="A0A5N3QZL8"/>
<sequence>MNQSILFPDIQTWDAENQCVVFPAQQSGALIECTITLEELGKLAGREVTNEQAIEVFSELRFDLEELAEELIEEEEFNSSGQIEIQVS</sequence>
<evidence type="ECO:0000313" key="2">
    <source>
        <dbReference type="Proteomes" id="UP000326789"/>
    </source>
</evidence>
<dbReference type="EMBL" id="VWSE01000007">
    <property type="protein sequence ID" value="KAB0287648.1"/>
    <property type="molecule type" value="Genomic_DNA"/>
</dbReference>
<dbReference type="SUPFAM" id="SSF160272">
    <property type="entry name" value="Shew3726-like"/>
    <property type="match status" value="1"/>
</dbReference>
<protein>
    <submittedName>
        <fullName evidence="1">DUF1488 domain-containing protein</fullName>
    </submittedName>
</protein>
<name>A0A5N3QZL8_9VIBR</name>
<gene>
    <name evidence="1" type="ORF">F2P58_14600</name>
</gene>
<comment type="caution">
    <text evidence="1">The sequence shown here is derived from an EMBL/GenBank/DDBJ whole genome shotgun (WGS) entry which is preliminary data.</text>
</comment>